<comment type="caution">
    <text evidence="1">The sequence shown here is derived from an EMBL/GenBank/DDBJ whole genome shotgun (WGS) entry which is preliminary data.</text>
</comment>
<gene>
    <name evidence="1" type="ORF">GCM10010124_29320</name>
</gene>
<sequence length="85" mass="9865">MNDPLTRLLKIDLFAEQVKHMAFADPAIAMHSKIVTEMIRQLHLALAGPDPQILDEVYTTDEGYAMFVRVMRLLNQFLPPEDRRR</sequence>
<proteinExistence type="predicted"/>
<organism evidence="1 2">
    <name type="scientific">Pilimelia terevasa</name>
    <dbReference type="NCBI Taxonomy" id="53372"/>
    <lineage>
        <taxon>Bacteria</taxon>
        <taxon>Bacillati</taxon>
        <taxon>Actinomycetota</taxon>
        <taxon>Actinomycetes</taxon>
        <taxon>Micromonosporales</taxon>
        <taxon>Micromonosporaceae</taxon>
        <taxon>Pilimelia</taxon>
    </lineage>
</organism>
<dbReference type="AlphaFoldDB" id="A0A8J3BNV5"/>
<evidence type="ECO:0000313" key="1">
    <source>
        <dbReference type="EMBL" id="GGK34808.1"/>
    </source>
</evidence>
<protein>
    <submittedName>
        <fullName evidence="1">Uncharacterized protein</fullName>
    </submittedName>
</protein>
<dbReference type="RefSeq" id="WP_189114889.1">
    <property type="nucleotide sequence ID" value="NZ_BMQC01000010.1"/>
</dbReference>
<evidence type="ECO:0000313" key="2">
    <source>
        <dbReference type="Proteomes" id="UP000662200"/>
    </source>
</evidence>
<dbReference type="Proteomes" id="UP000662200">
    <property type="component" value="Unassembled WGS sequence"/>
</dbReference>
<accession>A0A8J3BNV5</accession>
<dbReference type="EMBL" id="BMQC01000010">
    <property type="protein sequence ID" value="GGK34808.1"/>
    <property type="molecule type" value="Genomic_DNA"/>
</dbReference>
<name>A0A8J3BNV5_9ACTN</name>
<reference evidence="1" key="1">
    <citation type="journal article" date="2014" name="Int. J. Syst. Evol. Microbiol.">
        <title>Complete genome sequence of Corynebacterium casei LMG S-19264T (=DSM 44701T), isolated from a smear-ripened cheese.</title>
        <authorList>
            <consortium name="US DOE Joint Genome Institute (JGI-PGF)"/>
            <person name="Walter F."/>
            <person name="Albersmeier A."/>
            <person name="Kalinowski J."/>
            <person name="Ruckert C."/>
        </authorList>
    </citation>
    <scope>NUCLEOTIDE SEQUENCE</scope>
    <source>
        <strain evidence="1">JCM 3091</strain>
    </source>
</reference>
<reference evidence="1" key="2">
    <citation type="submission" date="2020-09" db="EMBL/GenBank/DDBJ databases">
        <authorList>
            <person name="Sun Q."/>
            <person name="Ohkuma M."/>
        </authorList>
    </citation>
    <scope>NUCLEOTIDE SEQUENCE</scope>
    <source>
        <strain evidence="1">JCM 3091</strain>
    </source>
</reference>
<keyword evidence="2" id="KW-1185">Reference proteome</keyword>